<dbReference type="InterPro" id="IPR050879">
    <property type="entry name" value="Acyltransferase_3"/>
</dbReference>
<dbReference type="Pfam" id="PF19040">
    <property type="entry name" value="SGNH"/>
    <property type="match status" value="1"/>
</dbReference>
<feature type="domain" description="SGNH" evidence="3">
    <location>
        <begin position="402"/>
        <end position="659"/>
    </location>
</feature>
<reference evidence="4 5" key="1">
    <citation type="submission" date="2018-08" db="EMBL/GenBank/DDBJ databases">
        <title>Achromobacter xylosoxidans Genome sequencing and assembly.</title>
        <authorList>
            <person name="Wang R."/>
            <person name="Rensing C."/>
            <person name="Li Y."/>
        </authorList>
    </citation>
    <scope>NUCLEOTIDE SEQUENCE [LARGE SCALE GENOMIC DNA]</scope>
    <source>
        <strain evidence="4 5">GD003A</strain>
    </source>
</reference>
<feature type="transmembrane region" description="Helical" evidence="1">
    <location>
        <begin position="344"/>
        <end position="366"/>
    </location>
</feature>
<sequence>MKYLPEIDGLRAVSVIAVLLYHLGVTWIPGGFTGVDVFFVISGFLITTIIRDDIQRGTFSFAKFYARRIRRIFPALVAVLLATALMGYFVLAPGDYASQGRSAIAAAASVSNVYFYFNTGYFDNSAETLPLLHTWSLGVEEQFYIILPIFLILLSKTRLQQYLGPILLAVMGVSFAASAWRVGVDQKSAFYLVHYRAWELGAGAILAFIPSWRAKAPQWLAQLATLVGLGLVGYSIFSPHPVQSFPGIGALPATVGAALLLAFSGRKGLVNRTLSLPPMVFIGKISYSLYLWHWPLIAYWRHYTSWAPLSQGEQILIGASAIAAGWASWRFVETPFRHGTATNWRSIWVGIGTMAAATAPAIAIALSAGMPGRLPPEYTALQSKDAMWQWDCPENLSLHGEYLCSAGAPWSTANVQAVVIGDSHAQHMMPLLHEAGVRSNTAIGMIGSCPPIFNPEPGGLQHFDRAFVKRCIESRQQLFDFLQKNPDVSTVVVAGLWPMLGYSVYKTDEELSEVMAARNTASPTAQGNAFSAGSHHISRELRALADELRNVRPGVRMIVISDIPTFQRDPLPCVLTRSSALLRRSCDEKTEMVSTESMKAFQFPMAEVLRNAAKESGAFDVVVPTDALCKSNYCDAYVNDTYIYRDADHIRRNMGREINAILAARIGLSTALAENARELSASTGSKAATITAGGS</sequence>
<dbReference type="Proteomes" id="UP000285324">
    <property type="component" value="Unassembled WGS sequence"/>
</dbReference>
<dbReference type="RefSeq" id="WP_118933204.1">
    <property type="nucleotide sequence ID" value="NZ_CP061008.1"/>
</dbReference>
<dbReference type="GO" id="GO:0016020">
    <property type="term" value="C:membrane"/>
    <property type="evidence" value="ECO:0007669"/>
    <property type="project" value="TreeGrafter"/>
</dbReference>
<feature type="transmembrane region" description="Helical" evidence="1">
    <location>
        <begin position="195"/>
        <end position="212"/>
    </location>
</feature>
<dbReference type="GO" id="GO:0016747">
    <property type="term" value="F:acyltransferase activity, transferring groups other than amino-acyl groups"/>
    <property type="evidence" value="ECO:0007669"/>
    <property type="project" value="InterPro"/>
</dbReference>
<keyword evidence="1" id="KW-1133">Transmembrane helix</keyword>
<organism evidence="4 5">
    <name type="scientific">Alcaligenes xylosoxydans xylosoxydans</name>
    <name type="common">Achromobacter xylosoxidans</name>
    <dbReference type="NCBI Taxonomy" id="85698"/>
    <lineage>
        <taxon>Bacteria</taxon>
        <taxon>Pseudomonadati</taxon>
        <taxon>Pseudomonadota</taxon>
        <taxon>Betaproteobacteria</taxon>
        <taxon>Burkholderiales</taxon>
        <taxon>Alcaligenaceae</taxon>
        <taxon>Achromobacter</taxon>
    </lineage>
</organism>
<keyword evidence="4" id="KW-0012">Acyltransferase</keyword>
<evidence type="ECO:0000313" key="4">
    <source>
        <dbReference type="EMBL" id="RPJ90383.1"/>
    </source>
</evidence>
<feature type="transmembrane region" description="Helical" evidence="1">
    <location>
        <begin position="243"/>
        <end position="263"/>
    </location>
</feature>
<keyword evidence="1" id="KW-0472">Membrane</keyword>
<feature type="transmembrane region" description="Helical" evidence="1">
    <location>
        <begin position="34"/>
        <end position="51"/>
    </location>
</feature>
<evidence type="ECO:0000259" key="2">
    <source>
        <dbReference type="Pfam" id="PF01757"/>
    </source>
</evidence>
<accession>A0A424WAN8</accession>
<feature type="transmembrane region" description="Helical" evidence="1">
    <location>
        <begin position="275"/>
        <end position="294"/>
    </location>
</feature>
<dbReference type="OrthoDB" id="9814807at2"/>
<proteinExistence type="predicted"/>
<protein>
    <submittedName>
        <fullName evidence="4">Acyltransferase</fullName>
    </submittedName>
</protein>
<dbReference type="AlphaFoldDB" id="A0A424WAN8"/>
<feature type="domain" description="Acyltransferase 3" evidence="2">
    <location>
        <begin position="5"/>
        <end position="307"/>
    </location>
</feature>
<evidence type="ECO:0000259" key="3">
    <source>
        <dbReference type="Pfam" id="PF19040"/>
    </source>
</evidence>
<feature type="transmembrane region" description="Helical" evidence="1">
    <location>
        <begin position="135"/>
        <end position="155"/>
    </location>
</feature>
<feature type="transmembrane region" description="Helical" evidence="1">
    <location>
        <begin position="314"/>
        <end position="332"/>
    </location>
</feature>
<dbReference type="InterPro" id="IPR043968">
    <property type="entry name" value="SGNH"/>
</dbReference>
<feature type="transmembrane region" description="Helical" evidence="1">
    <location>
        <begin position="162"/>
        <end position="183"/>
    </location>
</feature>
<gene>
    <name evidence="4" type="ORF">DY367_17955</name>
</gene>
<feature type="transmembrane region" description="Helical" evidence="1">
    <location>
        <begin position="72"/>
        <end position="91"/>
    </location>
</feature>
<dbReference type="Pfam" id="PF01757">
    <property type="entry name" value="Acyl_transf_3"/>
    <property type="match status" value="1"/>
</dbReference>
<keyword evidence="4" id="KW-0808">Transferase</keyword>
<evidence type="ECO:0000256" key="1">
    <source>
        <dbReference type="SAM" id="Phobius"/>
    </source>
</evidence>
<dbReference type="EMBL" id="QVXO01000027">
    <property type="protein sequence ID" value="RPJ90383.1"/>
    <property type="molecule type" value="Genomic_DNA"/>
</dbReference>
<evidence type="ECO:0000313" key="5">
    <source>
        <dbReference type="Proteomes" id="UP000285324"/>
    </source>
</evidence>
<dbReference type="PANTHER" id="PTHR23028:SF53">
    <property type="entry name" value="ACYL_TRANSF_3 DOMAIN-CONTAINING PROTEIN"/>
    <property type="match status" value="1"/>
</dbReference>
<dbReference type="GO" id="GO:0009103">
    <property type="term" value="P:lipopolysaccharide biosynthetic process"/>
    <property type="evidence" value="ECO:0007669"/>
    <property type="project" value="TreeGrafter"/>
</dbReference>
<dbReference type="InterPro" id="IPR002656">
    <property type="entry name" value="Acyl_transf_3_dom"/>
</dbReference>
<name>A0A424WAN8_ALCXX</name>
<keyword evidence="1" id="KW-0812">Transmembrane</keyword>
<dbReference type="PANTHER" id="PTHR23028">
    <property type="entry name" value="ACETYLTRANSFERASE"/>
    <property type="match status" value="1"/>
</dbReference>
<comment type="caution">
    <text evidence="4">The sequence shown here is derived from an EMBL/GenBank/DDBJ whole genome shotgun (WGS) entry which is preliminary data.</text>
</comment>
<feature type="transmembrane region" description="Helical" evidence="1">
    <location>
        <begin position="219"/>
        <end position="237"/>
    </location>
</feature>